<evidence type="ECO:0000256" key="1">
    <source>
        <dbReference type="ARBA" id="ARBA00004651"/>
    </source>
</evidence>
<feature type="transmembrane region" description="Helical" evidence="8">
    <location>
        <begin position="452"/>
        <end position="470"/>
    </location>
</feature>
<dbReference type="InterPro" id="IPR006037">
    <property type="entry name" value="RCK_C"/>
</dbReference>
<evidence type="ECO:0000256" key="3">
    <source>
        <dbReference type="ARBA" id="ARBA00022448"/>
    </source>
</evidence>
<keyword evidence="6 8" id="KW-1133">Transmembrane helix</keyword>
<dbReference type="NCBIfam" id="TIGR01625">
    <property type="entry name" value="YidE_YbjL_dupl"/>
    <property type="match status" value="1"/>
</dbReference>
<keyword evidence="3" id="KW-0813">Transport</keyword>
<gene>
    <name evidence="10" type="ORF">ABIE08_002021</name>
</gene>
<dbReference type="Proteomes" id="UP001549321">
    <property type="component" value="Unassembled WGS sequence"/>
</dbReference>
<evidence type="ECO:0000256" key="7">
    <source>
        <dbReference type="ARBA" id="ARBA00023136"/>
    </source>
</evidence>
<dbReference type="PANTHER" id="PTHR30445:SF9">
    <property type="match status" value="1"/>
</dbReference>
<dbReference type="Pfam" id="PF02080">
    <property type="entry name" value="TrkA_C"/>
    <property type="match status" value="2"/>
</dbReference>
<feature type="transmembrane region" description="Helical" evidence="8">
    <location>
        <begin position="388"/>
        <end position="406"/>
    </location>
</feature>
<dbReference type="PROSITE" id="PS51202">
    <property type="entry name" value="RCK_C"/>
    <property type="match status" value="1"/>
</dbReference>
<proteinExistence type="inferred from homology"/>
<evidence type="ECO:0000256" key="5">
    <source>
        <dbReference type="ARBA" id="ARBA00022692"/>
    </source>
</evidence>
<comment type="caution">
    <text evidence="10">The sequence shown here is derived from an EMBL/GenBank/DDBJ whole genome shotgun (WGS) entry which is preliminary data.</text>
</comment>
<keyword evidence="11" id="KW-1185">Reference proteome</keyword>
<evidence type="ECO:0000256" key="2">
    <source>
        <dbReference type="ARBA" id="ARBA00009854"/>
    </source>
</evidence>
<feature type="transmembrane region" description="Helical" evidence="8">
    <location>
        <begin position="509"/>
        <end position="531"/>
    </location>
</feature>
<name>A0ABV2R045_9HYPH</name>
<dbReference type="SUPFAM" id="SSF116726">
    <property type="entry name" value="TrkA C-terminal domain-like"/>
    <property type="match status" value="2"/>
</dbReference>
<dbReference type="Pfam" id="PF06826">
    <property type="entry name" value="Asp-Al_Ex"/>
    <property type="match status" value="2"/>
</dbReference>
<accession>A0ABV2R045</accession>
<feature type="transmembrane region" description="Helical" evidence="8">
    <location>
        <begin position="412"/>
        <end position="431"/>
    </location>
</feature>
<comment type="similarity">
    <text evidence="2">Belongs to the AAE transporter (TC 2.A.81) family.</text>
</comment>
<evidence type="ECO:0000256" key="8">
    <source>
        <dbReference type="SAM" id="Phobius"/>
    </source>
</evidence>
<feature type="transmembrane region" description="Helical" evidence="8">
    <location>
        <begin position="476"/>
        <end position="497"/>
    </location>
</feature>
<keyword evidence="7 8" id="KW-0472">Membrane</keyword>
<comment type="subcellular location">
    <subcellularLocation>
        <location evidence="1">Cell membrane</location>
        <topology evidence="1">Multi-pass membrane protein</topology>
    </subcellularLocation>
</comment>
<feature type="transmembrane region" description="Helical" evidence="8">
    <location>
        <begin position="34"/>
        <end position="51"/>
    </location>
</feature>
<dbReference type="PANTHER" id="PTHR30445">
    <property type="entry name" value="K(+)_H(+) ANTIPORTER SUBUNIT KHTT"/>
    <property type="match status" value="1"/>
</dbReference>
<dbReference type="RefSeq" id="WP_354550737.1">
    <property type="nucleotide sequence ID" value="NZ_JBEPSM010000001.1"/>
</dbReference>
<keyword evidence="5 8" id="KW-0812">Transmembrane</keyword>
<dbReference type="InterPro" id="IPR022457">
    <property type="entry name" value="Asp_Ala_antiprt"/>
</dbReference>
<keyword evidence="4" id="KW-1003">Cell membrane</keyword>
<evidence type="ECO:0000256" key="4">
    <source>
        <dbReference type="ARBA" id="ARBA00022475"/>
    </source>
</evidence>
<feature type="transmembrane region" description="Helical" evidence="8">
    <location>
        <begin position="93"/>
        <end position="110"/>
    </location>
</feature>
<dbReference type="InterPro" id="IPR006512">
    <property type="entry name" value="YidE_YbjL"/>
</dbReference>
<evidence type="ECO:0000259" key="9">
    <source>
        <dbReference type="PROSITE" id="PS51202"/>
    </source>
</evidence>
<sequence>MWKWLVDTLRANPEIAVFLCLSIGAYIGKLSFKGVGLGAVTGTLLTALVVGQLGITVSNDVRAIFFLLFLFAIGYGVGPQFVQGIAKNGLPQALFSILICALCLGTAWVAGRIAGYDIGSTAGLFAGASTISSALALSVDAIEQLGLAAGETTRLVNAVPTAFAMTYIFGTIGATMIICVVGPKLLGIDLVAACRAYERKMGGHGQSGDGLRAWHLHIVRAYRIGDGSDWIGKSASEIEAGHGLAQLFIERIRRDTQIVDATAEMTLRVGDVVAVAGNRAVLMQLAGPGLVEVEDAELLNVPVEGTEMLITNRKVNGQTLAELAKLPVTRGIFLRRIRRGATGIDIPVLPATTLHRGDVVTVVGRPQDISRVLAAFGRADRATEETDIALVAAAIVIGAILGSIVLRMGSVPVTLSSSGGVLLAGIALGWLRSVHPTFGRVPPAANWLMNALGLNMFIAVVGLSSGPSFVAGVQELGFSLFLWGMVVTSVPLILALYIGRYVFRFDDAILLGCVAGARASTASLGMLTARAKSQTPALGFTVSCAVSNTLLTIGGILIVLLAR</sequence>
<feature type="domain" description="RCK C-terminal" evidence="9">
    <location>
        <begin position="291"/>
        <end position="378"/>
    </location>
</feature>
<reference evidence="10 11" key="1">
    <citation type="submission" date="2024-06" db="EMBL/GenBank/DDBJ databases">
        <title>Sorghum-associated microbial communities from plants grown in Nebraska, USA.</title>
        <authorList>
            <person name="Schachtman D."/>
        </authorList>
    </citation>
    <scope>NUCLEOTIDE SEQUENCE [LARGE SCALE GENOMIC DNA]</scope>
    <source>
        <strain evidence="10 11">3207</strain>
    </source>
</reference>
<evidence type="ECO:0000313" key="11">
    <source>
        <dbReference type="Proteomes" id="UP001549321"/>
    </source>
</evidence>
<feature type="transmembrane region" description="Helical" evidence="8">
    <location>
        <begin position="63"/>
        <end position="81"/>
    </location>
</feature>
<feature type="transmembrane region" description="Helical" evidence="8">
    <location>
        <begin position="537"/>
        <end position="562"/>
    </location>
</feature>
<dbReference type="Gene3D" id="3.30.70.1450">
    <property type="entry name" value="Regulator of K+ conductance, C-terminal domain"/>
    <property type="match status" value="2"/>
</dbReference>
<protein>
    <submittedName>
        <fullName evidence="10">Transport protein</fullName>
    </submittedName>
</protein>
<dbReference type="EMBL" id="JBEPSM010000001">
    <property type="protein sequence ID" value="MET4634108.1"/>
    <property type="molecule type" value="Genomic_DNA"/>
</dbReference>
<feature type="transmembrane region" description="Helical" evidence="8">
    <location>
        <begin position="122"/>
        <end position="142"/>
    </location>
</feature>
<evidence type="ECO:0000313" key="10">
    <source>
        <dbReference type="EMBL" id="MET4634108.1"/>
    </source>
</evidence>
<dbReference type="NCBIfam" id="TIGR03802">
    <property type="entry name" value="Asp_Ala_antiprt"/>
    <property type="match status" value="1"/>
</dbReference>
<dbReference type="InterPro" id="IPR050144">
    <property type="entry name" value="AAE_transporter"/>
</dbReference>
<organism evidence="10 11">
    <name type="scientific">Kaistia defluvii</name>
    <dbReference type="NCBI Taxonomy" id="410841"/>
    <lineage>
        <taxon>Bacteria</taxon>
        <taxon>Pseudomonadati</taxon>
        <taxon>Pseudomonadota</taxon>
        <taxon>Alphaproteobacteria</taxon>
        <taxon>Hyphomicrobiales</taxon>
        <taxon>Kaistiaceae</taxon>
        <taxon>Kaistia</taxon>
    </lineage>
</organism>
<feature type="transmembrane region" description="Helical" evidence="8">
    <location>
        <begin position="162"/>
        <end position="181"/>
    </location>
</feature>
<dbReference type="InterPro" id="IPR036721">
    <property type="entry name" value="RCK_C_sf"/>
</dbReference>
<evidence type="ECO:0000256" key="6">
    <source>
        <dbReference type="ARBA" id="ARBA00022989"/>
    </source>
</evidence>